<accession>A0A3G4ZW84</accession>
<sequence>MAFLSNVGSLSVLKDRLINNQKDIGNVITYIYGEQYGDKITNLLTQHILLAVGVLTGSRFL</sequence>
<evidence type="ECO:0000313" key="1">
    <source>
        <dbReference type="EMBL" id="AYV77873.1"/>
    </source>
</evidence>
<name>A0A3G4ZW84_9VIRU</name>
<proteinExistence type="predicted"/>
<organism evidence="1">
    <name type="scientific">Edafosvirus sp</name>
    <dbReference type="NCBI Taxonomy" id="2487765"/>
    <lineage>
        <taxon>Viruses</taxon>
        <taxon>Varidnaviria</taxon>
        <taxon>Bamfordvirae</taxon>
        <taxon>Nucleocytoviricota</taxon>
        <taxon>Megaviricetes</taxon>
        <taxon>Imitervirales</taxon>
        <taxon>Mimiviridae</taxon>
        <taxon>Klosneuvirinae</taxon>
    </lineage>
</organism>
<dbReference type="EMBL" id="MK072067">
    <property type="protein sequence ID" value="AYV77873.1"/>
    <property type="molecule type" value="Genomic_DNA"/>
</dbReference>
<protein>
    <submittedName>
        <fullName evidence="1">Uncharacterized protein</fullName>
    </submittedName>
</protein>
<reference evidence="1" key="1">
    <citation type="submission" date="2018-10" db="EMBL/GenBank/DDBJ databases">
        <title>Hidden diversity of soil giant viruses.</title>
        <authorList>
            <person name="Schulz F."/>
            <person name="Alteio L."/>
            <person name="Goudeau D."/>
            <person name="Ryan E.M."/>
            <person name="Malmstrom R.R."/>
            <person name="Blanchard J."/>
            <person name="Woyke T."/>
        </authorList>
    </citation>
    <scope>NUCLEOTIDE SEQUENCE</scope>
    <source>
        <strain evidence="1">EDV1</strain>
    </source>
</reference>
<gene>
    <name evidence="1" type="ORF">Edafosvirus2_52</name>
</gene>